<dbReference type="Gene3D" id="3.80.10.10">
    <property type="entry name" value="Ribonuclease Inhibitor"/>
    <property type="match status" value="3"/>
</dbReference>
<dbReference type="SUPFAM" id="SSF52058">
    <property type="entry name" value="L domain-like"/>
    <property type="match status" value="1"/>
</dbReference>
<dbReference type="FunFam" id="3.80.10.10:FF:000312">
    <property type="entry name" value="Protein phosphatases pp1 regulatory subunit, putative"/>
    <property type="match status" value="1"/>
</dbReference>
<organism evidence="3 4">
    <name type="scientific">Gossypium mustelinum</name>
    <name type="common">Cotton</name>
    <name type="synonym">Gossypium caicoense</name>
    <dbReference type="NCBI Taxonomy" id="34275"/>
    <lineage>
        <taxon>Eukaryota</taxon>
        <taxon>Viridiplantae</taxon>
        <taxon>Streptophyta</taxon>
        <taxon>Embryophyta</taxon>
        <taxon>Tracheophyta</taxon>
        <taxon>Spermatophyta</taxon>
        <taxon>Magnoliopsida</taxon>
        <taxon>eudicotyledons</taxon>
        <taxon>Gunneridae</taxon>
        <taxon>Pentapetalae</taxon>
        <taxon>rosids</taxon>
        <taxon>malvids</taxon>
        <taxon>Malvales</taxon>
        <taxon>Malvaceae</taxon>
        <taxon>Malvoideae</taxon>
        <taxon>Gossypium</taxon>
    </lineage>
</organism>
<dbReference type="InterPro" id="IPR025875">
    <property type="entry name" value="Leu-rich_rpt_4"/>
</dbReference>
<dbReference type="InterPro" id="IPR001611">
    <property type="entry name" value="Leu-rich_rpt"/>
</dbReference>
<accession>A0A5D2YU60</accession>
<gene>
    <name evidence="3" type="ORF">E1A91_A06G072000v1</name>
</gene>
<dbReference type="GO" id="GO:0005737">
    <property type="term" value="C:cytoplasm"/>
    <property type="evidence" value="ECO:0007669"/>
    <property type="project" value="TreeGrafter"/>
</dbReference>
<dbReference type="InterPro" id="IPR003591">
    <property type="entry name" value="Leu-rich_rpt_typical-subtyp"/>
</dbReference>
<evidence type="ECO:0000256" key="2">
    <source>
        <dbReference type="ARBA" id="ARBA00022737"/>
    </source>
</evidence>
<keyword evidence="1" id="KW-0433">Leucine-rich repeat</keyword>
<name>A0A5D2YU60_GOSMU</name>
<evidence type="ECO:0008006" key="5">
    <source>
        <dbReference type="Google" id="ProtNLM"/>
    </source>
</evidence>
<dbReference type="PANTHER" id="PTHR15454:SF56">
    <property type="entry name" value="PROTEIN PHOSPHATASE 1 REGULATORY SUBUNIT 7-RELATED"/>
    <property type="match status" value="1"/>
</dbReference>
<dbReference type="SMART" id="SM00369">
    <property type="entry name" value="LRR_TYP"/>
    <property type="match status" value="4"/>
</dbReference>
<keyword evidence="2" id="KW-0677">Repeat</keyword>
<reference evidence="3 4" key="1">
    <citation type="submission" date="2019-07" db="EMBL/GenBank/DDBJ databases">
        <title>WGS assembly of Gossypium mustelinum.</title>
        <authorList>
            <person name="Chen Z.J."/>
            <person name="Sreedasyam A."/>
            <person name="Ando A."/>
            <person name="Song Q."/>
            <person name="De L."/>
            <person name="Hulse-Kemp A."/>
            <person name="Ding M."/>
            <person name="Ye W."/>
            <person name="Kirkbride R."/>
            <person name="Jenkins J."/>
            <person name="Plott C."/>
            <person name="Lovell J."/>
            <person name="Lin Y.-M."/>
            <person name="Vaughn R."/>
            <person name="Liu B."/>
            <person name="Li W."/>
            <person name="Simpson S."/>
            <person name="Scheffler B."/>
            <person name="Saski C."/>
            <person name="Grover C."/>
            <person name="Hu G."/>
            <person name="Conover J."/>
            <person name="Carlson J."/>
            <person name="Shu S."/>
            <person name="Boston L."/>
            <person name="Williams M."/>
            <person name="Peterson D."/>
            <person name="Mcgee K."/>
            <person name="Jones D."/>
            <person name="Wendel J."/>
            <person name="Stelly D."/>
            <person name="Grimwood J."/>
            <person name="Schmutz J."/>
        </authorList>
    </citation>
    <scope>NUCLEOTIDE SEQUENCE [LARGE SCALE GENOMIC DNA]</scope>
    <source>
        <strain evidence="3">1408120.09</strain>
    </source>
</reference>
<keyword evidence="4" id="KW-1185">Reference proteome</keyword>
<dbReference type="AlphaFoldDB" id="A0A5D2YU60"/>
<dbReference type="PANTHER" id="PTHR15454">
    <property type="entry name" value="NISCHARIN RELATED"/>
    <property type="match status" value="1"/>
</dbReference>
<protein>
    <recommendedName>
        <fullName evidence="5">Protein phosphatase 1 regulatory subunit 7</fullName>
    </recommendedName>
</protein>
<sequence length="261" mass="29265">MQSQNEPPVEANPDQDGQTVEIDLSSITSLDLTSFQLPDLDPVELPPNLIDLDLTTNRLSKLDSRIANLINLIKLSFRQNLFNDAAIEPISSWESLAGLEVMENLQNFTNLQELWLGRNRIKVINLCGLSCIKKISLQSNRLTSMIGLEECNALEEIYLSHNGIAKTEGLLKLVNLRVLDVSSNKLTSVDDIQNLTRLEDLWLNDNRIESLEDIAEGVSGSREKLTTIYLENNPCAQSPNYNATLKQIFPNIQQIDSEVFA</sequence>
<dbReference type="PROSITE" id="PS51450">
    <property type="entry name" value="LRR"/>
    <property type="match status" value="4"/>
</dbReference>
<evidence type="ECO:0000313" key="4">
    <source>
        <dbReference type="Proteomes" id="UP000323597"/>
    </source>
</evidence>
<dbReference type="PRINTS" id="PR00019">
    <property type="entry name" value="LEURICHRPT"/>
</dbReference>
<dbReference type="Pfam" id="PF12799">
    <property type="entry name" value="LRR_4"/>
    <property type="match status" value="1"/>
</dbReference>
<dbReference type="EMBL" id="CM017641">
    <property type="protein sequence ID" value="TYJ29489.1"/>
    <property type="molecule type" value="Genomic_DNA"/>
</dbReference>
<dbReference type="InterPro" id="IPR032675">
    <property type="entry name" value="LRR_dom_sf"/>
</dbReference>
<proteinExistence type="predicted"/>
<dbReference type="SMART" id="SM00365">
    <property type="entry name" value="LRR_SD22"/>
    <property type="match status" value="5"/>
</dbReference>
<evidence type="ECO:0000313" key="3">
    <source>
        <dbReference type="EMBL" id="TYJ29489.1"/>
    </source>
</evidence>
<dbReference type="Proteomes" id="UP000323597">
    <property type="component" value="Chromosome A06"/>
</dbReference>
<evidence type="ECO:0000256" key="1">
    <source>
        <dbReference type="ARBA" id="ARBA00022614"/>
    </source>
</evidence>